<protein>
    <submittedName>
        <fullName evidence="1">Uncharacterized protein</fullName>
    </submittedName>
</protein>
<comment type="caution">
    <text evidence="1">The sequence shown here is derived from an EMBL/GenBank/DDBJ whole genome shotgun (WGS) entry which is preliminary data.</text>
</comment>
<evidence type="ECO:0000313" key="1">
    <source>
        <dbReference type="EMBL" id="RID85039.1"/>
    </source>
</evidence>
<dbReference type="EMBL" id="QWVT01000017">
    <property type="protein sequence ID" value="RID85039.1"/>
    <property type="molecule type" value="Genomic_DNA"/>
</dbReference>
<evidence type="ECO:0000313" key="2">
    <source>
        <dbReference type="Proteomes" id="UP000265816"/>
    </source>
</evidence>
<sequence>MYNVPDNQEARLNDLIEQTENFSKWLLRLQTLENNAANFTGDDYSKEKENILIKLHLYHSRISLLKTYF</sequence>
<dbReference type="Proteomes" id="UP000265816">
    <property type="component" value="Unassembled WGS sequence"/>
</dbReference>
<dbReference type="RefSeq" id="WP_119112874.1">
    <property type="nucleotide sequence ID" value="NZ_CBCSEO010000033.1"/>
</dbReference>
<keyword evidence="2" id="KW-1185">Reference proteome</keyword>
<reference evidence="1 2" key="1">
    <citation type="submission" date="2018-08" db="EMBL/GenBank/DDBJ databases">
        <title>Bacillus jemisoniae sp. nov., Bacillus chryseoplanitiae sp. nov., Bacillus resnikiae sp. nov., and Bacillus frankliniae sp. nov., isolated from Viking spacecraft and associated surfaces.</title>
        <authorList>
            <person name="Seuylemezian A."/>
            <person name="Vaishampayan P."/>
        </authorList>
    </citation>
    <scope>NUCLEOTIDE SEQUENCE [LARGE SCALE GENOMIC DNA]</scope>
    <source>
        <strain evidence="1 2">JJ-247</strain>
    </source>
</reference>
<proteinExistence type="predicted"/>
<organism evidence="1 2">
    <name type="scientific">Mesobacillus zeae</name>
    <dbReference type="NCBI Taxonomy" id="1917180"/>
    <lineage>
        <taxon>Bacteria</taxon>
        <taxon>Bacillati</taxon>
        <taxon>Bacillota</taxon>
        <taxon>Bacilli</taxon>
        <taxon>Bacillales</taxon>
        <taxon>Bacillaceae</taxon>
        <taxon>Mesobacillus</taxon>
    </lineage>
</organism>
<accession>A0A398B4Q1</accession>
<dbReference type="AlphaFoldDB" id="A0A398B4Q1"/>
<name>A0A398B4Q1_9BACI</name>
<gene>
    <name evidence="1" type="ORF">D1970_10765</name>
</gene>